<dbReference type="NCBIfam" id="TIGR01161">
    <property type="entry name" value="purK"/>
    <property type="match status" value="1"/>
</dbReference>
<dbReference type="GO" id="GO:0046872">
    <property type="term" value="F:metal ion binding"/>
    <property type="evidence" value="ECO:0007669"/>
    <property type="project" value="InterPro"/>
</dbReference>
<dbReference type="GO" id="GO:0004638">
    <property type="term" value="F:phosphoribosylaminoimidazole carboxylase activity"/>
    <property type="evidence" value="ECO:0007669"/>
    <property type="project" value="InterPro"/>
</dbReference>
<dbReference type="EMBL" id="QXTF01000005">
    <property type="protein sequence ID" value="RIX26866.1"/>
    <property type="molecule type" value="Genomic_DNA"/>
</dbReference>
<name>A0A418PY28_9SPHN</name>
<dbReference type="InterPro" id="IPR013815">
    <property type="entry name" value="ATP_grasp_subdomain_1"/>
</dbReference>
<evidence type="ECO:0000313" key="9">
    <source>
        <dbReference type="Proteomes" id="UP000285023"/>
    </source>
</evidence>
<dbReference type="Pfam" id="PF22660">
    <property type="entry name" value="RS_preATP-grasp-like"/>
    <property type="match status" value="1"/>
</dbReference>
<feature type="binding site" evidence="5">
    <location>
        <position position="186"/>
    </location>
    <ligand>
        <name>ATP</name>
        <dbReference type="ChEBI" id="CHEBI:30616"/>
    </ligand>
</feature>
<proteinExistence type="inferred from homology"/>
<reference evidence="8 9" key="1">
    <citation type="submission" date="2018-09" db="EMBL/GenBank/DDBJ databases">
        <title>Sphingomonas sp. DAC4.</title>
        <authorList>
            <person name="Seo T."/>
        </authorList>
    </citation>
    <scope>NUCLEOTIDE SEQUENCE [LARGE SCALE GENOMIC DNA]</scope>
    <source>
        <strain evidence="8 9">DAC4</strain>
    </source>
</reference>
<evidence type="ECO:0000259" key="7">
    <source>
        <dbReference type="PROSITE" id="PS50975"/>
    </source>
</evidence>
<comment type="subunit">
    <text evidence="5 6">Homodimer.</text>
</comment>
<dbReference type="InterPro" id="IPR016185">
    <property type="entry name" value="PreATP-grasp_dom_sf"/>
</dbReference>
<feature type="binding site" evidence="5">
    <location>
        <position position="103"/>
    </location>
    <ligand>
        <name>ATP</name>
        <dbReference type="ChEBI" id="CHEBI:30616"/>
    </ligand>
</feature>
<comment type="caution">
    <text evidence="8">The sequence shown here is derived from an EMBL/GenBank/DDBJ whole genome shotgun (WGS) entry which is preliminary data.</text>
</comment>
<evidence type="ECO:0000256" key="1">
    <source>
        <dbReference type="ARBA" id="ARBA00022598"/>
    </source>
</evidence>
<dbReference type="GO" id="GO:0006189">
    <property type="term" value="P:'de novo' IMP biosynthetic process"/>
    <property type="evidence" value="ECO:0007669"/>
    <property type="project" value="UniProtKB-UniRule"/>
</dbReference>
<dbReference type="Gene3D" id="3.30.1490.20">
    <property type="entry name" value="ATP-grasp fold, A domain"/>
    <property type="match status" value="1"/>
</dbReference>
<feature type="domain" description="ATP-grasp" evidence="7">
    <location>
        <begin position="107"/>
        <end position="293"/>
    </location>
</feature>
<dbReference type="UniPathway" id="UPA00074">
    <property type="reaction ID" value="UER00942"/>
</dbReference>
<dbReference type="AlphaFoldDB" id="A0A418PY28"/>
<comment type="function">
    <text evidence="5">Catalyzes the ATP-dependent conversion of 5-aminoimidazole ribonucleotide (AIR) and HCO(3)(-) to N5-carboxyaminoimidazole ribonucleotide (N5-CAIR).</text>
</comment>
<accession>A0A418PY28</accession>
<feature type="binding site" evidence="5">
    <location>
        <position position="209"/>
    </location>
    <ligand>
        <name>ATP</name>
        <dbReference type="ChEBI" id="CHEBI:30616"/>
    </ligand>
</feature>
<keyword evidence="1 5" id="KW-0436">Ligase</keyword>
<evidence type="ECO:0000256" key="2">
    <source>
        <dbReference type="ARBA" id="ARBA00022741"/>
    </source>
</evidence>
<gene>
    <name evidence="5 6" type="primary">purK</name>
    <name evidence="8" type="ORF">D3M59_11815</name>
</gene>
<organism evidence="8 9">
    <name type="scientific">Sphingomonas edaphi</name>
    <dbReference type="NCBI Taxonomy" id="2315689"/>
    <lineage>
        <taxon>Bacteria</taxon>
        <taxon>Pseudomonadati</taxon>
        <taxon>Pseudomonadota</taxon>
        <taxon>Alphaproteobacteria</taxon>
        <taxon>Sphingomonadales</taxon>
        <taxon>Sphingomonadaceae</taxon>
        <taxon>Sphingomonas</taxon>
    </lineage>
</organism>
<protein>
    <recommendedName>
        <fullName evidence="5 6">N5-carboxyaminoimidazole ribonucleotide synthase</fullName>
        <shortName evidence="5 6">N5-CAIR synthase</shortName>
        <ecNumber evidence="5 6">6.3.4.18</ecNumber>
    </recommendedName>
    <alternativeName>
        <fullName evidence="5 6">5-(carboxyamino)imidazole ribonucleotide synthetase</fullName>
    </alternativeName>
</protein>
<comment type="pathway">
    <text evidence="5 6">Purine metabolism; IMP biosynthesis via de novo pathway; 5-amino-1-(5-phospho-D-ribosyl)imidazole-4-carboxylate from 5-amino-1-(5-phospho-D-ribosyl)imidazole (N5-CAIR route): step 1/2.</text>
</comment>
<dbReference type="InterPro" id="IPR040686">
    <property type="entry name" value="PurK_C"/>
</dbReference>
<dbReference type="OrthoDB" id="9804625at2"/>
<dbReference type="InterPro" id="IPR054350">
    <property type="entry name" value="PurT/PurK_preATP-grasp"/>
</dbReference>
<dbReference type="GO" id="GO:0034028">
    <property type="term" value="F:5-(carboxyamino)imidazole ribonucleotide synthase activity"/>
    <property type="evidence" value="ECO:0007669"/>
    <property type="project" value="UniProtKB-UniRule"/>
</dbReference>
<dbReference type="SUPFAM" id="SSF51246">
    <property type="entry name" value="Rudiment single hybrid motif"/>
    <property type="match status" value="1"/>
</dbReference>
<dbReference type="GO" id="GO:0005524">
    <property type="term" value="F:ATP binding"/>
    <property type="evidence" value="ECO:0007669"/>
    <property type="project" value="UniProtKB-UniRule"/>
</dbReference>
<evidence type="ECO:0000256" key="5">
    <source>
        <dbReference type="HAMAP-Rule" id="MF_01928"/>
    </source>
</evidence>
<dbReference type="PROSITE" id="PS50975">
    <property type="entry name" value="ATP_GRASP"/>
    <property type="match status" value="1"/>
</dbReference>
<evidence type="ECO:0000256" key="3">
    <source>
        <dbReference type="ARBA" id="ARBA00022755"/>
    </source>
</evidence>
<dbReference type="EC" id="6.3.4.18" evidence="5 6"/>
<dbReference type="PANTHER" id="PTHR11609:SF5">
    <property type="entry name" value="PHOSPHORIBOSYLAMINOIMIDAZOLE CARBOXYLASE"/>
    <property type="match status" value="1"/>
</dbReference>
<dbReference type="NCBIfam" id="NF004675">
    <property type="entry name" value="PRK06019.1-1"/>
    <property type="match status" value="1"/>
</dbReference>
<dbReference type="SUPFAM" id="SSF56059">
    <property type="entry name" value="Glutathione synthetase ATP-binding domain-like"/>
    <property type="match status" value="1"/>
</dbReference>
<keyword evidence="4 5" id="KW-0067">ATP-binding</keyword>
<keyword evidence="2 5" id="KW-0547">Nucleotide-binding</keyword>
<dbReference type="Gene3D" id="3.30.470.20">
    <property type="entry name" value="ATP-grasp fold, B domain"/>
    <property type="match status" value="1"/>
</dbReference>
<evidence type="ECO:0000256" key="4">
    <source>
        <dbReference type="ARBA" id="ARBA00022840"/>
    </source>
</evidence>
<dbReference type="NCBIfam" id="NF004679">
    <property type="entry name" value="PRK06019.1-5"/>
    <property type="match status" value="1"/>
</dbReference>
<feature type="binding site" evidence="5">
    <location>
        <begin position="148"/>
        <end position="154"/>
    </location>
    <ligand>
        <name>ATP</name>
        <dbReference type="ChEBI" id="CHEBI:30616"/>
    </ligand>
</feature>
<comment type="catalytic activity">
    <reaction evidence="5 6">
        <text>5-amino-1-(5-phospho-beta-D-ribosyl)imidazole + hydrogencarbonate + ATP = 5-carboxyamino-1-(5-phospho-D-ribosyl)imidazole + ADP + phosphate + 2 H(+)</text>
        <dbReference type="Rhea" id="RHEA:19317"/>
        <dbReference type="ChEBI" id="CHEBI:15378"/>
        <dbReference type="ChEBI" id="CHEBI:17544"/>
        <dbReference type="ChEBI" id="CHEBI:30616"/>
        <dbReference type="ChEBI" id="CHEBI:43474"/>
        <dbReference type="ChEBI" id="CHEBI:58730"/>
        <dbReference type="ChEBI" id="CHEBI:137981"/>
        <dbReference type="ChEBI" id="CHEBI:456216"/>
        <dbReference type="EC" id="6.3.4.18"/>
    </reaction>
</comment>
<dbReference type="FunFam" id="3.40.50.20:FF:000016">
    <property type="entry name" value="N5-carboxyaminoimidazole ribonucleotide synthase"/>
    <property type="match status" value="1"/>
</dbReference>
<dbReference type="Proteomes" id="UP000285023">
    <property type="component" value="Unassembled WGS sequence"/>
</dbReference>
<evidence type="ECO:0000313" key="8">
    <source>
        <dbReference type="EMBL" id="RIX26866.1"/>
    </source>
</evidence>
<dbReference type="Pfam" id="PF02222">
    <property type="entry name" value="ATP-grasp"/>
    <property type="match status" value="1"/>
</dbReference>
<dbReference type="InterPro" id="IPR011761">
    <property type="entry name" value="ATP-grasp"/>
</dbReference>
<comment type="caution">
    <text evidence="5">Lacks conserved residue(s) required for the propagation of feature annotation.</text>
</comment>
<feature type="binding site" evidence="5">
    <location>
        <position position="143"/>
    </location>
    <ligand>
        <name>ATP</name>
        <dbReference type="ChEBI" id="CHEBI:30616"/>
    </ligand>
</feature>
<dbReference type="NCBIfam" id="NF004676">
    <property type="entry name" value="PRK06019.1-2"/>
    <property type="match status" value="1"/>
</dbReference>
<comment type="similarity">
    <text evidence="5 6">Belongs to the PurK/PurT family.</text>
</comment>
<dbReference type="SUPFAM" id="SSF52440">
    <property type="entry name" value="PreATP-grasp domain"/>
    <property type="match status" value="1"/>
</dbReference>
<dbReference type="InterPro" id="IPR005875">
    <property type="entry name" value="PurK"/>
</dbReference>
<keyword evidence="3 5" id="KW-0658">Purine biosynthesis</keyword>
<dbReference type="RefSeq" id="WP_119533882.1">
    <property type="nucleotide sequence ID" value="NZ_QXTF01000005.1"/>
</dbReference>
<dbReference type="Gene3D" id="3.40.50.20">
    <property type="match status" value="1"/>
</dbReference>
<comment type="function">
    <text evidence="6">Catalyzes the ATP-dependent conversion of 5-aminoimidazole ribonucleotide (AIR) and HCO(3)- to N5-carboxyaminoimidazole ribonucleotide (N5-CAIR).</text>
</comment>
<sequence>MSLRPGSTIGIIGGGQLGRMMAMAAARIGYRCHIFDPHESPCAAEVSGAFTRAAFDDREALRRFGEQCDVVTYEFENVPVAPLDVLDGKIRPGTRSLEIAQDRAVEKHFIERTGANVAPWREVNEVGDVRTALEQLGSPILLKTRRLGYDGKGQAWVHRAEEAEAAWETINSQPAVAEARMTFEAEFSVVLARTADGETCAFPLTRNEHHGGILRESIVPAGAPVSDLEPDAIEMARAIADALDHVGVLTVEFFACSGRAVVNEIAPRVHNSGHWTIEGARTSQFEQHLRAILGLPLGDPGLVASGATMENLIGRDVDGWAELVAEPGAALHLYNKGEARPGRKMGHVTRLR</sequence>
<dbReference type="HAMAP" id="MF_01928">
    <property type="entry name" value="PurK"/>
    <property type="match status" value="1"/>
</dbReference>
<dbReference type="FunFam" id="3.30.1490.20:FF:000015">
    <property type="entry name" value="N5-carboxyaminoimidazole ribonucleotide synthase"/>
    <property type="match status" value="1"/>
</dbReference>
<evidence type="ECO:0000256" key="6">
    <source>
        <dbReference type="RuleBase" id="RU361200"/>
    </source>
</evidence>
<dbReference type="InterPro" id="IPR003135">
    <property type="entry name" value="ATP-grasp_carboxylate-amine"/>
</dbReference>
<feature type="binding site" evidence="5">
    <location>
        <begin position="263"/>
        <end position="264"/>
    </location>
    <ligand>
        <name>ATP</name>
        <dbReference type="ChEBI" id="CHEBI:30616"/>
    </ligand>
</feature>
<keyword evidence="9" id="KW-1185">Reference proteome</keyword>
<dbReference type="Pfam" id="PF17769">
    <property type="entry name" value="PurK_C"/>
    <property type="match status" value="1"/>
</dbReference>
<dbReference type="PANTHER" id="PTHR11609">
    <property type="entry name" value="PURINE BIOSYNTHESIS PROTEIN 6/7, PUR6/7"/>
    <property type="match status" value="1"/>
</dbReference>
<dbReference type="GO" id="GO:0005829">
    <property type="term" value="C:cytosol"/>
    <property type="evidence" value="ECO:0007669"/>
    <property type="project" value="TreeGrafter"/>
</dbReference>
<dbReference type="InterPro" id="IPR011054">
    <property type="entry name" value="Rudment_hybrid_motif"/>
</dbReference>